<evidence type="ECO:0000313" key="2">
    <source>
        <dbReference type="EMBL" id="OBX49444.1"/>
    </source>
</evidence>
<evidence type="ECO:0000313" key="3">
    <source>
        <dbReference type="Proteomes" id="UP000092671"/>
    </source>
</evidence>
<dbReference type="Proteomes" id="UP000092671">
    <property type="component" value="Unassembled WGS sequence"/>
</dbReference>
<proteinExistence type="predicted"/>
<name>A0A1B8PII7_MORNO</name>
<comment type="caution">
    <text evidence="2">The sequence shown here is derived from an EMBL/GenBank/DDBJ whole genome shotgun (WGS) entry which is preliminary data.</text>
</comment>
<dbReference type="EMBL" id="LZDN01000039">
    <property type="protein sequence ID" value="OBX49444.1"/>
    <property type="molecule type" value="Genomic_DNA"/>
</dbReference>
<organism evidence="2 3">
    <name type="scientific">Moraxella nonliquefaciens</name>
    <dbReference type="NCBI Taxonomy" id="478"/>
    <lineage>
        <taxon>Bacteria</taxon>
        <taxon>Pseudomonadati</taxon>
        <taxon>Pseudomonadota</taxon>
        <taxon>Gammaproteobacteria</taxon>
        <taxon>Moraxellales</taxon>
        <taxon>Moraxellaceae</taxon>
        <taxon>Moraxella</taxon>
    </lineage>
</organism>
<reference evidence="2 3" key="1">
    <citation type="submission" date="2016-06" db="EMBL/GenBank/DDBJ databases">
        <title>Draft genome of Moraxella nonliquefaciens CCUG 60284.</title>
        <authorList>
            <person name="Salva-Serra F."/>
            <person name="Engstrom-Jakobsson H."/>
            <person name="Thorell K."/>
            <person name="Gonzales-Siles L."/>
            <person name="Karlsson R."/>
            <person name="Boulund F."/>
            <person name="Engstrand L."/>
            <person name="Kristiansson E."/>
            <person name="Moore E."/>
        </authorList>
    </citation>
    <scope>NUCLEOTIDE SEQUENCE [LARGE SCALE GENOMIC DNA]</scope>
    <source>
        <strain evidence="2 3">CCUG 60284</strain>
    </source>
</reference>
<dbReference type="RefSeq" id="WP_066893654.1">
    <property type="nucleotide sequence ID" value="NZ_LZDN01000039.1"/>
</dbReference>
<sequence>MTITIPNTTITDFNIDELTTGTLNGKGTFDILMKAIEAHLRREYENQRIRGTDYANAYIGLINNALHQVTSYALNKAKLPLEMQLTEAQIHKMGADTILATKQGGLIDAQTIKEMAEAEKLHLDMKHKIPKELTLLDAQITNLQHEANLKEYELKYLKPLQLAITQRELDLKEKQLAIAEKEIAIKEQQLALARFEIEVKAPAEINSLNAQTTLYKQKTITEHAQTDATVIGDGSVIAMNNKVLSEQARSYQNDGKIKVLSILSDTWKVRRNDDPDEAPVNDINKFNDPTIGLTVTKTMQGVGLIT</sequence>
<keyword evidence="1" id="KW-0175">Coiled coil</keyword>
<protein>
    <submittedName>
        <fullName evidence="2">Uncharacterized protein</fullName>
    </submittedName>
</protein>
<gene>
    <name evidence="2" type="ORF">A9Z60_03485</name>
</gene>
<dbReference type="AlphaFoldDB" id="A0A1B8PII7"/>
<accession>A0A1B8PII7</accession>
<feature type="coiled-coil region" evidence="1">
    <location>
        <begin position="135"/>
        <end position="198"/>
    </location>
</feature>
<dbReference type="OrthoDB" id="9885417at2"/>
<evidence type="ECO:0000256" key="1">
    <source>
        <dbReference type="SAM" id="Coils"/>
    </source>
</evidence>